<evidence type="ECO:0000256" key="1">
    <source>
        <dbReference type="SAM" id="MobiDB-lite"/>
    </source>
</evidence>
<dbReference type="KEGG" id="pmrn:116941620"/>
<accession>A0AAJ7T080</accession>
<name>A0AAJ7T080_PETMA</name>
<evidence type="ECO:0000256" key="3">
    <source>
        <dbReference type="SAM" id="SignalP"/>
    </source>
</evidence>
<evidence type="ECO:0000313" key="4">
    <source>
        <dbReference type="Proteomes" id="UP001318040"/>
    </source>
</evidence>
<gene>
    <name evidence="5" type="primary">LOC116941620</name>
</gene>
<organism evidence="4 5">
    <name type="scientific">Petromyzon marinus</name>
    <name type="common">Sea lamprey</name>
    <dbReference type="NCBI Taxonomy" id="7757"/>
    <lineage>
        <taxon>Eukaryota</taxon>
        <taxon>Metazoa</taxon>
        <taxon>Chordata</taxon>
        <taxon>Craniata</taxon>
        <taxon>Vertebrata</taxon>
        <taxon>Cyclostomata</taxon>
        <taxon>Hyperoartia</taxon>
        <taxon>Petromyzontiformes</taxon>
        <taxon>Petromyzontidae</taxon>
        <taxon>Petromyzon</taxon>
    </lineage>
</organism>
<keyword evidence="2" id="KW-1133">Transmembrane helix</keyword>
<keyword evidence="2" id="KW-0812">Transmembrane</keyword>
<feature type="signal peptide" evidence="3">
    <location>
        <begin position="1"/>
        <end position="25"/>
    </location>
</feature>
<keyword evidence="2" id="KW-0472">Membrane</keyword>
<evidence type="ECO:0000313" key="5">
    <source>
        <dbReference type="RefSeq" id="XP_032808734.1"/>
    </source>
</evidence>
<sequence length="256" mass="28445">MEFKFFKLLLPLLLLLLAGFHPSAAKPVMSKNSISAPEGVEPAMGMSGWIQRMRGVKMTTAPPRTSATATPQALDIVHKSSVYKTVTLSVLSSIGLITLCVGARLLYWRYMSLSAQPADDGGEANVMNSDEEDAPPSLWSDISRVLTAIRQYIMPQPRAVDEEGEDVAPGGWFMEILTTLVQSLKPEPGTSSSTDGNGDAHKKSHHKAKNLKTGKKKEKFKKFLANKRTQVKKLHSKFKATFKKKMPKFKFRRKRK</sequence>
<keyword evidence="4" id="KW-1185">Reference proteome</keyword>
<dbReference type="RefSeq" id="XP_032808734.1">
    <property type="nucleotide sequence ID" value="XM_032952843.1"/>
</dbReference>
<keyword evidence="3" id="KW-0732">Signal</keyword>
<proteinExistence type="predicted"/>
<feature type="compositionally biased region" description="Basic residues" evidence="1">
    <location>
        <begin position="202"/>
        <end position="220"/>
    </location>
</feature>
<feature type="region of interest" description="Disordered" evidence="1">
    <location>
        <begin position="185"/>
        <end position="220"/>
    </location>
</feature>
<feature type="transmembrane region" description="Helical" evidence="2">
    <location>
        <begin position="86"/>
        <end position="107"/>
    </location>
</feature>
<evidence type="ECO:0000256" key="2">
    <source>
        <dbReference type="SAM" id="Phobius"/>
    </source>
</evidence>
<dbReference type="AlphaFoldDB" id="A0AAJ7T080"/>
<dbReference type="Proteomes" id="UP001318040">
    <property type="component" value="Chromosome 12"/>
</dbReference>
<reference evidence="5" key="1">
    <citation type="submission" date="2025-08" db="UniProtKB">
        <authorList>
            <consortium name="RefSeq"/>
        </authorList>
    </citation>
    <scope>IDENTIFICATION</scope>
    <source>
        <tissue evidence="5">Sperm</tissue>
    </source>
</reference>
<feature type="chain" id="PRO_5042550310" evidence="3">
    <location>
        <begin position="26"/>
        <end position="256"/>
    </location>
</feature>
<protein>
    <submittedName>
        <fullName evidence="5">Uncharacterized protein LOC116941620</fullName>
    </submittedName>
</protein>